<dbReference type="Proteomes" id="UP000287233">
    <property type="component" value="Chromosome"/>
</dbReference>
<dbReference type="UniPathway" id="UPA00219"/>
<feature type="transmembrane region" description="Helical" evidence="8">
    <location>
        <begin position="175"/>
        <end position="197"/>
    </location>
</feature>
<evidence type="ECO:0000256" key="3">
    <source>
        <dbReference type="ARBA" id="ARBA00022692"/>
    </source>
</evidence>
<keyword evidence="4 8" id="KW-0133">Cell shape</keyword>
<dbReference type="Pfam" id="PF03023">
    <property type="entry name" value="MurJ"/>
    <property type="match status" value="1"/>
</dbReference>
<dbReference type="NCBIfam" id="TIGR01695">
    <property type="entry name" value="murJ_mviN"/>
    <property type="match status" value="1"/>
</dbReference>
<comment type="subcellular location">
    <subcellularLocation>
        <location evidence="1 8">Cell membrane</location>
        <topology evidence="1 8">Multi-pass membrane protein</topology>
    </subcellularLocation>
</comment>
<proteinExistence type="inferred from homology"/>
<feature type="transmembrane region" description="Helical" evidence="8">
    <location>
        <begin position="337"/>
        <end position="357"/>
    </location>
</feature>
<keyword evidence="2 8" id="KW-1003">Cell membrane</keyword>
<feature type="transmembrane region" description="Helical" evidence="8">
    <location>
        <begin position="430"/>
        <end position="451"/>
    </location>
</feature>
<keyword evidence="8 9" id="KW-0813">Transport</keyword>
<keyword evidence="3 8" id="KW-0812">Transmembrane</keyword>
<reference evidence="11" key="1">
    <citation type="submission" date="2018-12" db="EMBL/GenBank/DDBJ databases">
        <title>Complete genome sequence of an uncultured bacterium of the candidate phylum Bipolaricaulota.</title>
        <authorList>
            <person name="Kadnikov V.V."/>
            <person name="Mardanov A.V."/>
            <person name="Beletsky A.V."/>
            <person name="Frank Y.A."/>
            <person name="Karnachuk O.V."/>
            <person name="Ravin N.V."/>
        </authorList>
    </citation>
    <scope>NUCLEOTIDE SEQUENCE [LARGE SCALE GENOMIC DNA]</scope>
</reference>
<feature type="transmembrane region" description="Helical" evidence="8">
    <location>
        <begin position="20"/>
        <end position="41"/>
    </location>
</feature>
<keyword evidence="8 9" id="KW-0961">Cell wall biogenesis/degradation</keyword>
<feature type="transmembrane region" description="Helical" evidence="8">
    <location>
        <begin position="78"/>
        <end position="101"/>
    </location>
</feature>
<sequence length="488" mass="51271">MFRGAGGTVLSRVVGLLRDAAIAYAFGASAGYDAFLVALYLPQALRQVLGEGGLAAAFLPVYARAREDGQGDELARSAFVYLLFVLPPICALGALFAPFYLPVLAAGFAPETMAQSVALARWLFPLIGFISIAALAGGILNAHGRFFLPALAPAVLNVGMIVGATLLARLARPPILGLALGALVGGAGMAILLLPPLRSTLRGPWRVWPPHPALGEVAWRLVPSLGALVVAELNTLVDNRLASYLAPGSIATLQYAMRLFQLPLGILAVSVTTAALPRLAQLVAQRDEIGFRRALSRGFLTTGTLILPALAGLLILGTPILTVLFERGAFTATDTGRAYAALAGYLSGLWAYALVYLLSRAWFALGRPLLPVLAGAGALAVNIGLNLWWVQIWGTFGLALATGVAGWVNAVLLAVPLWRRHRGWISVHSTVRLFAAVGGMCGGLLLVRPALSPLGPWVEVAVGVPLGVVLYAGLLWTLGIRRFLAGER</sequence>
<comment type="caution">
    <text evidence="8">Lacks conserved residue(s) required for the propagation of feature annotation.</text>
</comment>
<dbReference type="GO" id="GO:0071555">
    <property type="term" value="P:cell wall organization"/>
    <property type="evidence" value="ECO:0007669"/>
    <property type="project" value="UniProtKB-UniRule"/>
</dbReference>
<protein>
    <recommendedName>
        <fullName evidence="8">Probable lipid II flippase MurJ</fullName>
    </recommendedName>
</protein>
<dbReference type="CDD" id="cd13123">
    <property type="entry name" value="MATE_MurJ_like"/>
    <property type="match status" value="1"/>
</dbReference>
<feature type="transmembrane region" description="Helical" evidence="8">
    <location>
        <begin position="457"/>
        <end position="478"/>
    </location>
</feature>
<comment type="function">
    <text evidence="8 9">Involved in peptidoglycan biosynthesis. Transports lipid-linked peptidoglycan precursors from the inner to the outer leaflet of the cytoplasmic membrane.</text>
</comment>
<evidence type="ECO:0000256" key="4">
    <source>
        <dbReference type="ARBA" id="ARBA00022960"/>
    </source>
</evidence>
<keyword evidence="5 8" id="KW-0573">Peptidoglycan synthesis</keyword>
<keyword evidence="6 8" id="KW-1133">Transmembrane helix</keyword>
<evidence type="ECO:0000313" key="11">
    <source>
        <dbReference type="Proteomes" id="UP000287233"/>
    </source>
</evidence>
<feature type="transmembrane region" description="Helical" evidence="8">
    <location>
        <begin position="122"/>
        <end position="140"/>
    </location>
</feature>
<evidence type="ECO:0000256" key="7">
    <source>
        <dbReference type="ARBA" id="ARBA00023136"/>
    </source>
</evidence>
<dbReference type="GO" id="GO:0009252">
    <property type="term" value="P:peptidoglycan biosynthetic process"/>
    <property type="evidence" value="ECO:0007669"/>
    <property type="project" value="UniProtKB-UniRule"/>
</dbReference>
<evidence type="ECO:0000256" key="6">
    <source>
        <dbReference type="ARBA" id="ARBA00022989"/>
    </source>
</evidence>
<feature type="transmembrane region" description="Helical" evidence="8">
    <location>
        <begin position="369"/>
        <end position="390"/>
    </location>
</feature>
<dbReference type="PIRSF" id="PIRSF002869">
    <property type="entry name" value="MviN"/>
    <property type="match status" value="1"/>
</dbReference>
<dbReference type="GO" id="GO:0015648">
    <property type="term" value="F:lipid-linked peptidoglycan transporter activity"/>
    <property type="evidence" value="ECO:0007669"/>
    <property type="project" value="UniProtKB-UniRule"/>
</dbReference>
<evidence type="ECO:0000256" key="2">
    <source>
        <dbReference type="ARBA" id="ARBA00022475"/>
    </source>
</evidence>
<gene>
    <name evidence="8" type="primary">murJ</name>
    <name evidence="10" type="ORF">BIP78_1142</name>
</gene>
<evidence type="ECO:0000256" key="1">
    <source>
        <dbReference type="ARBA" id="ARBA00004651"/>
    </source>
</evidence>
<feature type="transmembrane region" description="Helical" evidence="8">
    <location>
        <begin position="396"/>
        <end position="418"/>
    </location>
</feature>
<dbReference type="AlphaFoldDB" id="A0A410FVC3"/>
<dbReference type="GO" id="GO:0008360">
    <property type="term" value="P:regulation of cell shape"/>
    <property type="evidence" value="ECO:0007669"/>
    <property type="project" value="UniProtKB-UniRule"/>
</dbReference>
<accession>A0A410FVC3</accession>
<dbReference type="KEGG" id="bih:BIP78_1142"/>
<dbReference type="InterPro" id="IPR004268">
    <property type="entry name" value="MurJ"/>
</dbReference>
<dbReference type="PANTHER" id="PTHR47019">
    <property type="entry name" value="LIPID II FLIPPASE MURJ"/>
    <property type="match status" value="1"/>
</dbReference>
<evidence type="ECO:0000256" key="5">
    <source>
        <dbReference type="ARBA" id="ARBA00022984"/>
    </source>
</evidence>
<evidence type="ECO:0000256" key="8">
    <source>
        <dbReference type="HAMAP-Rule" id="MF_02078"/>
    </source>
</evidence>
<dbReference type="HAMAP" id="MF_02078">
    <property type="entry name" value="MurJ_MviN"/>
    <property type="match status" value="1"/>
</dbReference>
<feature type="transmembrane region" description="Helical" evidence="8">
    <location>
        <begin position="305"/>
        <end position="325"/>
    </location>
</feature>
<dbReference type="EMBL" id="CP034928">
    <property type="protein sequence ID" value="QAA76908.1"/>
    <property type="molecule type" value="Genomic_DNA"/>
</dbReference>
<organism evidence="10 11">
    <name type="scientific">Bipolaricaulis sibiricus</name>
    <dbReference type="NCBI Taxonomy" id="2501609"/>
    <lineage>
        <taxon>Bacteria</taxon>
        <taxon>Candidatus Bipolaricaulota</taxon>
        <taxon>Candidatus Bipolaricaulia</taxon>
        <taxon>Candidatus Bipolaricaulales</taxon>
        <taxon>Candidatus Bipolaricaulaceae</taxon>
        <taxon>Candidatus Bipolaricaulis</taxon>
    </lineage>
</organism>
<dbReference type="PRINTS" id="PR01806">
    <property type="entry name" value="VIRFACTRMVIN"/>
</dbReference>
<name>A0A410FVC3_BIPS1</name>
<dbReference type="PANTHER" id="PTHR47019:SF1">
    <property type="entry name" value="LIPID II FLIPPASE MURJ"/>
    <property type="match status" value="1"/>
</dbReference>
<comment type="pathway">
    <text evidence="8">Cell wall biogenesis; peptidoglycan biosynthesis.</text>
</comment>
<dbReference type="GO" id="GO:0005886">
    <property type="term" value="C:plasma membrane"/>
    <property type="evidence" value="ECO:0007669"/>
    <property type="project" value="UniProtKB-SubCell"/>
</dbReference>
<evidence type="ECO:0000313" key="10">
    <source>
        <dbReference type="EMBL" id="QAA76908.1"/>
    </source>
</evidence>
<dbReference type="InterPro" id="IPR051050">
    <property type="entry name" value="Lipid_II_flippase_MurJ/MviN"/>
</dbReference>
<keyword evidence="7 8" id="KW-0472">Membrane</keyword>
<evidence type="ECO:0000256" key="9">
    <source>
        <dbReference type="PIRNR" id="PIRNR002869"/>
    </source>
</evidence>
<comment type="similarity">
    <text evidence="8 9">Belongs to the MurJ/MviN family.</text>
</comment>
<dbReference type="GO" id="GO:0034204">
    <property type="term" value="P:lipid translocation"/>
    <property type="evidence" value="ECO:0007669"/>
    <property type="project" value="TreeGrafter"/>
</dbReference>
<feature type="transmembrane region" description="Helical" evidence="8">
    <location>
        <begin position="146"/>
        <end position="168"/>
    </location>
</feature>